<sequence>MRVTSLRGDGEPTTASKAVKTGGVSGNPPNSARHVASSLWYRNNSEKGTVPPSAGARGGMNLPLGKRSAKAPSRLTSASSHHATHGARADQALSASTSAPDVPRRAPPASVRSCVGTQPLTSPLTTSLWHRCLTPKWRPPPPRSATLTPVAGSAAVSSGPPPTVGAQPTCRADSYDKGPASNRRHPCRRAALRPSSRNSAARHTKTPHLGSPGAAPTPQRSRDPSSGFSNAGIHQCHYASPAQAPPSAHASGPSHGSPTSEPRQAPPPNPPTGRAVPQLLTGDGRWESCTSACFSPPPVLFPPVLAA</sequence>
<feature type="region of interest" description="Disordered" evidence="1">
    <location>
        <begin position="1"/>
        <end position="282"/>
    </location>
</feature>
<keyword evidence="3" id="KW-1185">Reference proteome</keyword>
<accession>A0AAV7RHD9</accession>
<feature type="compositionally biased region" description="Low complexity" evidence="1">
    <location>
        <begin position="119"/>
        <end position="128"/>
    </location>
</feature>
<proteinExistence type="predicted"/>
<reference evidence="2" key="1">
    <citation type="journal article" date="2022" name="bioRxiv">
        <title>Sequencing and chromosome-scale assembly of the giantPleurodeles waltlgenome.</title>
        <authorList>
            <person name="Brown T."/>
            <person name="Elewa A."/>
            <person name="Iarovenko S."/>
            <person name="Subramanian E."/>
            <person name="Araus A.J."/>
            <person name="Petzold A."/>
            <person name="Susuki M."/>
            <person name="Suzuki K.-i.T."/>
            <person name="Hayashi T."/>
            <person name="Toyoda A."/>
            <person name="Oliveira C."/>
            <person name="Osipova E."/>
            <person name="Leigh N.D."/>
            <person name="Simon A."/>
            <person name="Yun M.H."/>
        </authorList>
    </citation>
    <scope>NUCLEOTIDE SEQUENCE</scope>
    <source>
        <strain evidence="2">20211129_DDA</strain>
        <tissue evidence="2">Liver</tissue>
    </source>
</reference>
<dbReference type="AlphaFoldDB" id="A0AAV7RHD9"/>
<dbReference type="Proteomes" id="UP001066276">
    <property type="component" value="Chromosome 5"/>
</dbReference>
<comment type="caution">
    <text evidence="2">The sequence shown here is derived from an EMBL/GenBank/DDBJ whole genome shotgun (WGS) entry which is preliminary data.</text>
</comment>
<feature type="compositionally biased region" description="Basic residues" evidence="1">
    <location>
        <begin position="182"/>
        <end position="191"/>
    </location>
</feature>
<organism evidence="2 3">
    <name type="scientific">Pleurodeles waltl</name>
    <name type="common">Iberian ribbed newt</name>
    <dbReference type="NCBI Taxonomy" id="8319"/>
    <lineage>
        <taxon>Eukaryota</taxon>
        <taxon>Metazoa</taxon>
        <taxon>Chordata</taxon>
        <taxon>Craniata</taxon>
        <taxon>Vertebrata</taxon>
        <taxon>Euteleostomi</taxon>
        <taxon>Amphibia</taxon>
        <taxon>Batrachia</taxon>
        <taxon>Caudata</taxon>
        <taxon>Salamandroidea</taxon>
        <taxon>Salamandridae</taxon>
        <taxon>Pleurodelinae</taxon>
        <taxon>Pleurodeles</taxon>
    </lineage>
</organism>
<feature type="compositionally biased region" description="Low complexity" evidence="1">
    <location>
        <begin position="239"/>
        <end position="258"/>
    </location>
</feature>
<evidence type="ECO:0000313" key="2">
    <source>
        <dbReference type="EMBL" id="KAJ1150649.1"/>
    </source>
</evidence>
<name>A0AAV7RHD9_PLEWA</name>
<gene>
    <name evidence="2" type="ORF">NDU88_003439</name>
</gene>
<protein>
    <submittedName>
        <fullName evidence="2">Uncharacterized protein</fullName>
    </submittedName>
</protein>
<evidence type="ECO:0000313" key="3">
    <source>
        <dbReference type="Proteomes" id="UP001066276"/>
    </source>
</evidence>
<dbReference type="EMBL" id="JANPWB010000009">
    <property type="protein sequence ID" value="KAJ1150649.1"/>
    <property type="molecule type" value="Genomic_DNA"/>
</dbReference>
<evidence type="ECO:0000256" key="1">
    <source>
        <dbReference type="SAM" id="MobiDB-lite"/>
    </source>
</evidence>